<evidence type="ECO:0008006" key="4">
    <source>
        <dbReference type="Google" id="ProtNLM"/>
    </source>
</evidence>
<gene>
    <name evidence="2" type="ORF">HNQ50_000301</name>
</gene>
<feature type="transmembrane region" description="Helical" evidence="1">
    <location>
        <begin position="12"/>
        <end position="32"/>
    </location>
</feature>
<protein>
    <recommendedName>
        <fullName evidence="4">DUF2628 domain-containing protein</fullName>
    </recommendedName>
</protein>
<dbReference type="RefSeq" id="WP_184096832.1">
    <property type="nucleotide sequence ID" value="NZ_JACHHN010000001.1"/>
</dbReference>
<sequence>MHLKFHKNGLTREVKIGFSWTIFFFGSIPLAFRGMWGWFFAVSLANCVTFGLFGLIFAFMANKKYAHWLAEKGWTVSPDDGQSALQAWGIRTVWET</sequence>
<keyword evidence="1" id="KW-0812">Transmembrane</keyword>
<keyword evidence="3" id="KW-1185">Reference proteome</keyword>
<evidence type="ECO:0000256" key="1">
    <source>
        <dbReference type="SAM" id="Phobius"/>
    </source>
</evidence>
<comment type="caution">
    <text evidence="2">The sequence shown here is derived from an EMBL/GenBank/DDBJ whole genome shotgun (WGS) entry which is preliminary data.</text>
</comment>
<dbReference type="EMBL" id="JACHHN010000001">
    <property type="protein sequence ID" value="MBB5189591.1"/>
    <property type="molecule type" value="Genomic_DNA"/>
</dbReference>
<reference evidence="2 3" key="1">
    <citation type="submission" date="2020-08" db="EMBL/GenBank/DDBJ databases">
        <title>Genomic Encyclopedia of Type Strains, Phase IV (KMG-IV): sequencing the most valuable type-strain genomes for metagenomic binning, comparative biology and taxonomic classification.</title>
        <authorList>
            <person name="Goeker M."/>
        </authorList>
    </citation>
    <scope>NUCLEOTIDE SEQUENCE [LARGE SCALE GENOMIC DNA]</scope>
    <source>
        <strain evidence="2 3">DSM 18233</strain>
    </source>
</reference>
<dbReference type="Proteomes" id="UP000543030">
    <property type="component" value="Unassembled WGS sequence"/>
</dbReference>
<accession>A0A840RBB5</accession>
<proteinExistence type="predicted"/>
<keyword evidence="1" id="KW-1133">Transmembrane helix</keyword>
<feature type="transmembrane region" description="Helical" evidence="1">
    <location>
        <begin position="38"/>
        <end position="59"/>
    </location>
</feature>
<name>A0A840RBB5_9NEIS</name>
<evidence type="ECO:0000313" key="3">
    <source>
        <dbReference type="Proteomes" id="UP000543030"/>
    </source>
</evidence>
<keyword evidence="1" id="KW-0472">Membrane</keyword>
<organism evidence="2 3">
    <name type="scientific">Silvimonas terrae</name>
    <dbReference type="NCBI Taxonomy" id="300266"/>
    <lineage>
        <taxon>Bacteria</taxon>
        <taxon>Pseudomonadati</taxon>
        <taxon>Pseudomonadota</taxon>
        <taxon>Betaproteobacteria</taxon>
        <taxon>Neisseriales</taxon>
        <taxon>Chitinibacteraceae</taxon>
        <taxon>Silvimonas</taxon>
    </lineage>
</organism>
<evidence type="ECO:0000313" key="2">
    <source>
        <dbReference type="EMBL" id="MBB5189591.1"/>
    </source>
</evidence>
<dbReference type="AlphaFoldDB" id="A0A840RBB5"/>